<keyword evidence="2" id="KW-1185">Reference proteome</keyword>
<dbReference type="KEGG" id="gms:SOIL9_00080"/>
<organism evidence="1 2">
    <name type="scientific">Gemmata massiliana</name>
    <dbReference type="NCBI Taxonomy" id="1210884"/>
    <lineage>
        <taxon>Bacteria</taxon>
        <taxon>Pseudomonadati</taxon>
        <taxon>Planctomycetota</taxon>
        <taxon>Planctomycetia</taxon>
        <taxon>Gemmatales</taxon>
        <taxon>Gemmataceae</taxon>
        <taxon>Gemmata</taxon>
    </lineage>
</organism>
<dbReference type="Pfam" id="PF09956">
    <property type="entry name" value="Phage_cement_2"/>
    <property type="match status" value="1"/>
</dbReference>
<accession>A0A6P2DD31</accession>
<reference evidence="1 2" key="1">
    <citation type="submission" date="2019-05" db="EMBL/GenBank/DDBJ databases">
        <authorList>
            <consortium name="Science for Life Laboratories"/>
        </authorList>
    </citation>
    <scope>NUCLEOTIDE SEQUENCE [LARGE SCALE GENOMIC DNA]</scope>
    <source>
        <strain evidence="1">Soil9</strain>
    </source>
</reference>
<name>A0A6P2DD31_9BACT</name>
<dbReference type="EMBL" id="LR593886">
    <property type="protein sequence ID" value="VTR99237.1"/>
    <property type="molecule type" value="Genomic_DNA"/>
</dbReference>
<evidence type="ECO:0000313" key="1">
    <source>
        <dbReference type="EMBL" id="VTR99237.1"/>
    </source>
</evidence>
<gene>
    <name evidence="1" type="ORF">SOIL9_00080</name>
</gene>
<protein>
    <submittedName>
        <fullName evidence="1">Uncharacterized protein</fullName>
    </submittedName>
</protein>
<dbReference type="RefSeq" id="WP_162671826.1">
    <property type="nucleotide sequence ID" value="NZ_LR593886.1"/>
</dbReference>
<dbReference type="Proteomes" id="UP000464178">
    <property type="component" value="Chromosome"/>
</dbReference>
<proteinExistence type="predicted"/>
<dbReference type="InterPro" id="IPR011231">
    <property type="entry name" value="Phage_VT1-Sakai_H0018"/>
</dbReference>
<evidence type="ECO:0000313" key="2">
    <source>
        <dbReference type="Proteomes" id="UP000464178"/>
    </source>
</evidence>
<dbReference type="AlphaFoldDB" id="A0A6P2DD31"/>
<sequence length="113" mass="11621">MPYDAQFSSGNPLMVDHTPSGAAVPAGTVVVTNDTPRVAHRDIPDGALGALAGEGGVYLMTGDGIIAADKKVYWDATNKKVTLTASTFKIFGVTVTACTGNNATCLVRHDPSA</sequence>